<feature type="transmembrane region" description="Helical" evidence="12">
    <location>
        <begin position="108"/>
        <end position="131"/>
    </location>
</feature>
<feature type="transmembrane region" description="Helical" evidence="12">
    <location>
        <begin position="143"/>
        <end position="163"/>
    </location>
</feature>
<dbReference type="RefSeq" id="XP_025369805.1">
    <property type="nucleotide sequence ID" value="XM_025510155.1"/>
</dbReference>
<dbReference type="PANTHER" id="PTHR22760">
    <property type="entry name" value="GLYCOSYLTRANSFERASE"/>
    <property type="match status" value="1"/>
</dbReference>
<keyword evidence="9 12" id="KW-0472">Membrane</keyword>
<evidence type="ECO:0000256" key="7">
    <source>
        <dbReference type="ARBA" id="ARBA00022824"/>
    </source>
</evidence>
<comment type="function">
    <text evidence="10">Mannosyltransferase that operates in the biosynthetic pathway of dolichol-linked oligosaccharides, the glycan precursors employed in protein asparagine (N)-glycosylation. The assembly of dolichol-linked oligosaccharides begins on the cytosolic side of the endoplasmic reticulum membrane and finishes in its lumen. The sequential addition of sugars to dolichol pyrophosphate produces dolichol-linked oligosaccharides containing fourteen sugars, including two GlcNAcs, nine mannoses and three glucoses. Once assembled, the oligosaccharide is transferred from the lipid to nascent proteins by oligosaccharyltransferases. In the lumen of the endoplasmic reticulum, adds the eighth mannose residue in an alpha-1,6 linkage onto Man(7)GlcNAc(2)-PP-dolichol to produce Man(8)GlcNAc(2)-PP-dolichol.</text>
</comment>
<evidence type="ECO:0000256" key="9">
    <source>
        <dbReference type="ARBA" id="ARBA00023136"/>
    </source>
</evidence>
<dbReference type="EC" id="2.4.1.-" evidence="12"/>
<evidence type="ECO:0000313" key="14">
    <source>
        <dbReference type="Proteomes" id="UP000245783"/>
    </source>
</evidence>
<evidence type="ECO:0000256" key="12">
    <source>
        <dbReference type="RuleBase" id="RU363075"/>
    </source>
</evidence>
<dbReference type="GO" id="GO:0052917">
    <property type="term" value="F:dol-P-Man:Man(7)GlcNAc(2)-PP-Dol alpha-1,6-mannosyltransferase activity"/>
    <property type="evidence" value="ECO:0007669"/>
    <property type="project" value="UniProtKB-EC"/>
</dbReference>
<keyword evidence="5" id="KW-0808">Transferase</keyword>
<proteinExistence type="inferred from homology"/>
<reference evidence="13 14" key="1">
    <citation type="journal article" date="2018" name="Mol. Biol. Evol.">
        <title>Broad Genomic Sampling Reveals a Smut Pathogenic Ancestry of the Fungal Clade Ustilaginomycotina.</title>
        <authorList>
            <person name="Kijpornyongpan T."/>
            <person name="Mondo S.J."/>
            <person name="Barry K."/>
            <person name="Sandor L."/>
            <person name="Lee J."/>
            <person name="Lipzen A."/>
            <person name="Pangilinan J."/>
            <person name="LaButti K."/>
            <person name="Hainaut M."/>
            <person name="Henrissat B."/>
            <person name="Grigoriev I.V."/>
            <person name="Spatafora J.W."/>
            <person name="Aime M.C."/>
        </authorList>
    </citation>
    <scope>NUCLEOTIDE SEQUENCE [LARGE SCALE GENOMIC DNA]</scope>
    <source>
        <strain evidence="13 14">MCA 4658</strain>
    </source>
</reference>
<evidence type="ECO:0000256" key="1">
    <source>
        <dbReference type="ARBA" id="ARBA00004477"/>
    </source>
</evidence>
<dbReference type="UniPathway" id="UPA00378"/>
<dbReference type="PANTHER" id="PTHR22760:SF1">
    <property type="entry name" value="DOL-P-MAN:MAN(7)GLCNAC(2)-PP-DOL ALPHA-1,6-MANNOSYLTRANSFERASE"/>
    <property type="match status" value="1"/>
</dbReference>
<evidence type="ECO:0000256" key="11">
    <source>
        <dbReference type="ARBA" id="ARBA00048899"/>
    </source>
</evidence>
<comment type="pathway">
    <text evidence="2">Protein modification; protein glycosylation.</text>
</comment>
<dbReference type="GeneID" id="37032025"/>
<comment type="subcellular location">
    <subcellularLocation>
        <location evidence="1 12">Endoplasmic reticulum membrane</location>
        <topology evidence="1 12">Multi-pass membrane protein</topology>
    </subcellularLocation>
</comment>
<evidence type="ECO:0000313" key="13">
    <source>
        <dbReference type="EMBL" id="PWN42645.1"/>
    </source>
</evidence>
<sequence length="375" mass="40972">MRMGTRKVLLASSVSISFLLIAVLLDTYLWDRAFVTIEAGKGLLWAELEAVLFNVVEGKSSGWGVSPWHYYVTRFLPRLLTGAIPLLAIGSYRIFALTKARIGLSRETGLLASTTIPASLLCLYVSGAHIGLLSCLGHKEARFIAYTIPLLVHAASVGLLHLVQGAGTPRRRRWVSHFFALSCLAGCAASSALGLAASHGNYPGGEAMLTLHRSVQQDNVHVHISVPAAMTGVTLFSSIHLHRQLSGSWRFQSATGVSSPIPPSPSNLTWVYDKSESLNSLSSAEEWDSAASQRGITHLLADRPCVEHGPMWTLLEGSEAFPEYAGLRIKRPKLNRGGWAMNQLLALLPVELKWRDAIWICERKGWRTTQKVESA</sequence>
<dbReference type="InParanoid" id="A0A316W4U4"/>
<keyword evidence="8 12" id="KW-1133">Transmembrane helix</keyword>
<dbReference type="GO" id="GO:0005789">
    <property type="term" value="C:endoplasmic reticulum membrane"/>
    <property type="evidence" value="ECO:0007669"/>
    <property type="project" value="UniProtKB-SubCell"/>
</dbReference>
<keyword evidence="14" id="KW-1185">Reference proteome</keyword>
<gene>
    <name evidence="13" type="ORF">IE81DRAFT_117236</name>
</gene>
<dbReference type="AlphaFoldDB" id="A0A316W4U4"/>
<keyword evidence="4 12" id="KW-0328">Glycosyltransferase</keyword>
<comment type="caution">
    <text evidence="12">Lacks conserved residue(s) required for the propagation of feature annotation.</text>
</comment>
<feature type="transmembrane region" description="Helical" evidence="12">
    <location>
        <begin position="75"/>
        <end position="96"/>
    </location>
</feature>
<keyword evidence="7 12" id="KW-0256">Endoplasmic reticulum</keyword>
<name>A0A316W4U4_9BASI</name>
<dbReference type="InterPro" id="IPR005599">
    <property type="entry name" value="GPI_mannosylTrfase"/>
</dbReference>
<dbReference type="GO" id="GO:0006487">
    <property type="term" value="P:protein N-linked glycosylation"/>
    <property type="evidence" value="ECO:0007669"/>
    <property type="project" value="TreeGrafter"/>
</dbReference>
<evidence type="ECO:0000256" key="10">
    <source>
        <dbReference type="ARBA" id="ARBA00044721"/>
    </source>
</evidence>
<accession>A0A316W4U4</accession>
<keyword evidence="6 12" id="KW-0812">Transmembrane</keyword>
<evidence type="ECO:0000256" key="6">
    <source>
        <dbReference type="ARBA" id="ARBA00022692"/>
    </source>
</evidence>
<comment type="similarity">
    <text evidence="3 12">Belongs to the glycosyltransferase 22 family.</text>
</comment>
<protein>
    <recommendedName>
        <fullName evidence="12">Mannosyltransferase</fullName>
        <ecNumber evidence="12">2.4.1.-</ecNumber>
    </recommendedName>
</protein>
<evidence type="ECO:0000256" key="5">
    <source>
        <dbReference type="ARBA" id="ARBA00022679"/>
    </source>
</evidence>
<organism evidence="13 14">
    <name type="scientific">Ceraceosorus guamensis</name>
    <dbReference type="NCBI Taxonomy" id="1522189"/>
    <lineage>
        <taxon>Eukaryota</taxon>
        <taxon>Fungi</taxon>
        <taxon>Dikarya</taxon>
        <taxon>Basidiomycota</taxon>
        <taxon>Ustilaginomycotina</taxon>
        <taxon>Exobasidiomycetes</taxon>
        <taxon>Ceraceosorales</taxon>
        <taxon>Ceraceosoraceae</taxon>
        <taxon>Ceraceosorus</taxon>
    </lineage>
</organism>
<evidence type="ECO:0000256" key="2">
    <source>
        <dbReference type="ARBA" id="ARBA00004922"/>
    </source>
</evidence>
<evidence type="ECO:0000256" key="4">
    <source>
        <dbReference type="ARBA" id="ARBA00022676"/>
    </source>
</evidence>
<evidence type="ECO:0000256" key="8">
    <source>
        <dbReference type="ARBA" id="ARBA00022989"/>
    </source>
</evidence>
<comment type="catalytic activity">
    <reaction evidence="11">
        <text>an alpha-D-Man-(1-&gt;2)-alpha-D-Man-(1-&gt;2)-alpha-D-Man-(1-&gt;3)-[alpha-D-Man-(1-&gt;2)-alpha-D-Man-(1-&gt;3)-alpha-D-Man-(1-&gt;6)]-beta-D-Man-(1-&gt;4)-beta-D-GlcNAc-(1-&gt;4)-alpha-D-GlcNAc-diphospho-di-trans,poly-cis-dolichol + a di-trans,poly-cis-dolichyl beta-D-mannosyl phosphate = an alpha-D-Man-(1-&gt;2)-alpha-D-Man-(1-&gt;2)-alpha-D-Man-(1-&gt;3)-[alpha-D-Man-(1-&gt;2)-alpha-D-Man-(1-&gt;3)-[alpha-D-Man-(1-&gt;6)]-alpha-D-Man-(1-&gt;6)]-beta-D-Man-(1-&gt;4)-beta-D-GlcNAc-(1-&gt;4)-alpha-D-GlcNAc-diphospho-di-trans,poly-cis-dolichol + a di-trans,poly-cis-dolichyl phosphate + H(+)</text>
        <dbReference type="Rhea" id="RHEA:29535"/>
        <dbReference type="Rhea" id="RHEA-COMP:19498"/>
        <dbReference type="Rhea" id="RHEA-COMP:19501"/>
        <dbReference type="Rhea" id="RHEA-COMP:19518"/>
        <dbReference type="Rhea" id="RHEA-COMP:19519"/>
        <dbReference type="ChEBI" id="CHEBI:15378"/>
        <dbReference type="ChEBI" id="CHEBI:57683"/>
        <dbReference type="ChEBI" id="CHEBI:58211"/>
        <dbReference type="ChEBI" id="CHEBI:132517"/>
        <dbReference type="ChEBI" id="CHEBI:132519"/>
        <dbReference type="EC" id="2.4.1.260"/>
    </reaction>
    <physiologicalReaction direction="left-to-right" evidence="11">
        <dbReference type="Rhea" id="RHEA:29536"/>
    </physiologicalReaction>
</comment>
<dbReference type="STRING" id="1522189.A0A316W4U4"/>
<dbReference type="OrthoDB" id="19039at2759"/>
<dbReference type="Proteomes" id="UP000245783">
    <property type="component" value="Unassembled WGS sequence"/>
</dbReference>
<dbReference type="Pfam" id="PF03901">
    <property type="entry name" value="Glyco_transf_22"/>
    <property type="match status" value="1"/>
</dbReference>
<feature type="transmembrane region" description="Helical" evidence="12">
    <location>
        <begin position="175"/>
        <end position="200"/>
    </location>
</feature>
<dbReference type="EMBL" id="KZ819377">
    <property type="protein sequence ID" value="PWN42645.1"/>
    <property type="molecule type" value="Genomic_DNA"/>
</dbReference>
<evidence type="ECO:0000256" key="3">
    <source>
        <dbReference type="ARBA" id="ARBA00007063"/>
    </source>
</evidence>